<name>A0A4Q2RVR7_9ACTN</name>
<evidence type="ECO:0000313" key="2">
    <source>
        <dbReference type="Proteomes" id="UP000294071"/>
    </source>
</evidence>
<dbReference type="EMBL" id="SDWT01000001">
    <property type="protein sequence ID" value="RYB93290.1"/>
    <property type="molecule type" value="Genomic_DNA"/>
</dbReference>
<dbReference type="OrthoDB" id="5197356at2"/>
<keyword evidence="2" id="KW-1185">Reference proteome</keyword>
<sequence length="132" mass="14142">MRVRARRRTGRVEPVTTDSPLRSRLRRALLEARRARDAETVSTLRTALAALENAEAVPAEATAGALEDAPIGVGATEAPRRVLSDADEVAVLDAEIASLREAGRAYACSVPERAAAARQAAGRLSRLRDEQD</sequence>
<evidence type="ECO:0008006" key="3">
    <source>
        <dbReference type="Google" id="ProtNLM"/>
    </source>
</evidence>
<gene>
    <name evidence="1" type="ORF">EUA93_02310</name>
</gene>
<evidence type="ECO:0000313" key="1">
    <source>
        <dbReference type="EMBL" id="RYB93290.1"/>
    </source>
</evidence>
<dbReference type="Proteomes" id="UP000294071">
    <property type="component" value="Unassembled WGS sequence"/>
</dbReference>
<dbReference type="InterPro" id="IPR042184">
    <property type="entry name" value="YqeY/Aim41_N"/>
</dbReference>
<dbReference type="Gene3D" id="1.10.1510.10">
    <property type="entry name" value="Uncharacterised protein YqeY/AIM41 PF09424, N-terminal domain"/>
    <property type="match status" value="1"/>
</dbReference>
<proteinExistence type="predicted"/>
<protein>
    <recommendedName>
        <fullName evidence="3">GatB/YqeY</fullName>
    </recommendedName>
</protein>
<dbReference type="AlphaFoldDB" id="A0A4Q2RVR7"/>
<organism evidence="1 2">
    <name type="scientific">Nocardioides oleivorans</name>
    <dbReference type="NCBI Taxonomy" id="273676"/>
    <lineage>
        <taxon>Bacteria</taxon>
        <taxon>Bacillati</taxon>
        <taxon>Actinomycetota</taxon>
        <taxon>Actinomycetes</taxon>
        <taxon>Propionibacteriales</taxon>
        <taxon>Nocardioidaceae</taxon>
        <taxon>Nocardioides</taxon>
    </lineage>
</organism>
<reference evidence="1 2" key="1">
    <citation type="submission" date="2019-01" db="EMBL/GenBank/DDBJ databases">
        <title>Novel species of Nocardioides.</title>
        <authorList>
            <person name="Liu Q."/>
            <person name="Xin Y.-H."/>
        </authorList>
    </citation>
    <scope>NUCLEOTIDE SEQUENCE [LARGE SCALE GENOMIC DNA]</scope>
    <source>
        <strain evidence="1 2">CGMCC 4.6882</strain>
    </source>
</reference>
<accession>A0A4Q2RVR7</accession>
<comment type="caution">
    <text evidence="1">The sequence shown here is derived from an EMBL/GenBank/DDBJ whole genome shotgun (WGS) entry which is preliminary data.</text>
</comment>